<dbReference type="Gene3D" id="3.20.20.100">
    <property type="entry name" value="NADP-dependent oxidoreductase domain"/>
    <property type="match status" value="1"/>
</dbReference>
<proteinExistence type="predicted"/>
<dbReference type="SUPFAM" id="SSF51430">
    <property type="entry name" value="NAD(P)-linked oxidoreductase"/>
    <property type="match status" value="1"/>
</dbReference>
<keyword evidence="3" id="KW-1185">Reference proteome</keyword>
<accession>A0A9P3HJ61</accession>
<evidence type="ECO:0000313" key="2">
    <source>
        <dbReference type="EMBL" id="GJJ77684.1"/>
    </source>
</evidence>
<dbReference type="AlphaFoldDB" id="A0A9P3HJ61"/>
<evidence type="ECO:0000259" key="1">
    <source>
        <dbReference type="Pfam" id="PF00248"/>
    </source>
</evidence>
<feature type="domain" description="NADP-dependent oxidoreductase" evidence="1">
    <location>
        <begin position="2"/>
        <end position="128"/>
    </location>
</feature>
<dbReference type="InterPro" id="IPR036812">
    <property type="entry name" value="NAD(P)_OxRdtase_dom_sf"/>
</dbReference>
<dbReference type="OrthoDB" id="2310150at2759"/>
<dbReference type="Pfam" id="PF00248">
    <property type="entry name" value="Aldo_ket_red"/>
    <property type="match status" value="1"/>
</dbReference>
<dbReference type="InterPro" id="IPR023210">
    <property type="entry name" value="NADP_OxRdtase_dom"/>
</dbReference>
<gene>
    <name evidence="2" type="ORF">EMPS_10043</name>
</gene>
<sequence>MCNPIARAVVPELLPCLEHLNISFYAYNPIAGGLLSGKYRFDEVAEGSRYDPKTAYGSLFRGHYWNDPKASQVNKIPLLEATLRWMKHHSGLAAKDGIILGASSLQHLEENLKNKGPLRQSMIDAFDEDWETVKPVSSTYFRTPDTRFRVKEDA</sequence>
<reference evidence="2" key="2">
    <citation type="journal article" date="2022" name="Microbiol. Resour. Announc.">
        <title>Whole-Genome Sequence of Entomortierella parvispora E1425, a Mucoromycotan Fungus Associated with Burkholderiaceae-Related Endosymbiotic Bacteria.</title>
        <authorList>
            <person name="Herlambang A."/>
            <person name="Guo Y."/>
            <person name="Takashima Y."/>
            <person name="Narisawa K."/>
            <person name="Ohta H."/>
            <person name="Nishizawa T."/>
        </authorList>
    </citation>
    <scope>NUCLEOTIDE SEQUENCE</scope>
    <source>
        <strain evidence="2">E1425</strain>
    </source>
</reference>
<comment type="caution">
    <text evidence="2">The sequence shown here is derived from an EMBL/GenBank/DDBJ whole genome shotgun (WGS) entry which is preliminary data.</text>
</comment>
<reference evidence="2" key="1">
    <citation type="submission" date="2021-11" db="EMBL/GenBank/DDBJ databases">
        <authorList>
            <person name="Herlambang A."/>
            <person name="Guo Y."/>
            <person name="Takashima Y."/>
            <person name="Nishizawa T."/>
        </authorList>
    </citation>
    <scope>NUCLEOTIDE SEQUENCE</scope>
    <source>
        <strain evidence="2">E1425</strain>
    </source>
</reference>
<organism evidence="2 3">
    <name type="scientific">Entomortierella parvispora</name>
    <dbReference type="NCBI Taxonomy" id="205924"/>
    <lineage>
        <taxon>Eukaryota</taxon>
        <taxon>Fungi</taxon>
        <taxon>Fungi incertae sedis</taxon>
        <taxon>Mucoromycota</taxon>
        <taxon>Mortierellomycotina</taxon>
        <taxon>Mortierellomycetes</taxon>
        <taxon>Mortierellales</taxon>
        <taxon>Mortierellaceae</taxon>
        <taxon>Entomortierella</taxon>
    </lineage>
</organism>
<name>A0A9P3HJ61_9FUNG</name>
<dbReference type="EMBL" id="BQFW01000014">
    <property type="protein sequence ID" value="GJJ77684.1"/>
    <property type="molecule type" value="Genomic_DNA"/>
</dbReference>
<evidence type="ECO:0000313" key="3">
    <source>
        <dbReference type="Proteomes" id="UP000827284"/>
    </source>
</evidence>
<protein>
    <recommendedName>
        <fullName evidence="1">NADP-dependent oxidoreductase domain-containing protein</fullName>
    </recommendedName>
</protein>
<dbReference type="Proteomes" id="UP000827284">
    <property type="component" value="Unassembled WGS sequence"/>
</dbReference>